<proteinExistence type="predicted"/>
<evidence type="ECO:0000313" key="1">
    <source>
        <dbReference type="EMBL" id="KEQ93099.1"/>
    </source>
</evidence>
<dbReference type="InParanoid" id="A0A074YAW8"/>
<keyword evidence="2" id="KW-1185">Reference proteome</keyword>
<name>A0A074YAW8_AURSE</name>
<gene>
    <name evidence="1" type="ORF">AUEXF2481DRAFT_352594</name>
</gene>
<reference evidence="1 2" key="1">
    <citation type="journal article" date="2014" name="BMC Genomics">
        <title>Genome sequencing of four Aureobasidium pullulans varieties: biotechnological potential, stress tolerance, and description of new species.</title>
        <authorList>
            <person name="Gostin Ar C."/>
            <person name="Ohm R.A."/>
            <person name="Kogej T."/>
            <person name="Sonjak S."/>
            <person name="Turk M."/>
            <person name="Zajc J."/>
            <person name="Zalar P."/>
            <person name="Grube M."/>
            <person name="Sun H."/>
            <person name="Han J."/>
            <person name="Sharma A."/>
            <person name="Chiniquy J."/>
            <person name="Ngan C.Y."/>
            <person name="Lipzen A."/>
            <person name="Barry K."/>
            <person name="Grigoriev I.V."/>
            <person name="Gunde-Cimerman N."/>
        </authorList>
    </citation>
    <scope>NUCLEOTIDE SEQUENCE [LARGE SCALE GENOMIC DNA]</scope>
    <source>
        <strain evidence="1 2">EXF-2481</strain>
    </source>
</reference>
<dbReference type="HOGENOM" id="CLU_1094088_0_0_1"/>
<dbReference type="RefSeq" id="XP_013341681.1">
    <property type="nucleotide sequence ID" value="XM_013486227.1"/>
</dbReference>
<sequence length="254" mass="28959">MQTHGLRAIQRQRNHPVYPALRGFTRTWTLRDDQHKELGACRNMSCQISPFLEDLKQDTSHASTAANGEPIANTRRCCLPVGGCETIESDILLKRRTIALAQCHDRSLFVVPSCLCSISSTLFQVYFSSPFLPFLASRLLHNTTTRWTYIDFPINRLLHFTPQKFKRIPRLLLFKISNDSHSTRCLSNRALRNTSTRTLSLIATATRLSTLHLFHQQILNFKLLHLHLQLPLRSSPAIPNAEEASTFPPWSLSS</sequence>
<evidence type="ECO:0000313" key="2">
    <source>
        <dbReference type="Proteomes" id="UP000030641"/>
    </source>
</evidence>
<dbReference type="Proteomes" id="UP000030641">
    <property type="component" value="Unassembled WGS sequence"/>
</dbReference>
<dbReference type="EMBL" id="KL584767">
    <property type="protein sequence ID" value="KEQ93099.1"/>
    <property type="molecule type" value="Genomic_DNA"/>
</dbReference>
<dbReference type="GeneID" id="25365277"/>
<dbReference type="AlphaFoldDB" id="A0A074YAW8"/>
<organism evidence="1 2">
    <name type="scientific">Aureobasidium subglaciale (strain EXF-2481)</name>
    <name type="common">Aureobasidium pullulans var. subglaciale</name>
    <dbReference type="NCBI Taxonomy" id="1043005"/>
    <lineage>
        <taxon>Eukaryota</taxon>
        <taxon>Fungi</taxon>
        <taxon>Dikarya</taxon>
        <taxon>Ascomycota</taxon>
        <taxon>Pezizomycotina</taxon>
        <taxon>Dothideomycetes</taxon>
        <taxon>Dothideomycetidae</taxon>
        <taxon>Dothideales</taxon>
        <taxon>Saccotheciaceae</taxon>
        <taxon>Aureobasidium</taxon>
    </lineage>
</organism>
<accession>A0A074YAW8</accession>
<protein>
    <submittedName>
        <fullName evidence="1">Uncharacterized protein</fullName>
    </submittedName>
</protein>